<dbReference type="RefSeq" id="WP_151565407.1">
    <property type="nucleotide sequence ID" value="NZ_WBMT01000016.1"/>
</dbReference>
<dbReference type="AlphaFoldDB" id="A0A6H9YUV1"/>
<protein>
    <submittedName>
        <fullName evidence="1">Uncharacterized protein</fullName>
    </submittedName>
</protein>
<keyword evidence="2" id="KW-1185">Reference proteome</keyword>
<name>A0A6H9YUV1_9ACTN</name>
<dbReference type="Proteomes" id="UP000468735">
    <property type="component" value="Unassembled WGS sequence"/>
</dbReference>
<sequence>MHGRSWLGVGAALAVAGAAAGIVAWPDPEPPFVDGRLRADLVPLIQAHLETKADLGGALDAQPELKSRWLCDLELIETERRGPDLLAGVYASCGEFAKTGASLVTGTGFLSPMRVTVRSGAVTSVERPLDGAGFQPTVSRMFTEAGERKVFDLIDSGGPFERDRLPERARRAFGLPADAPIRDHP</sequence>
<evidence type="ECO:0000313" key="1">
    <source>
        <dbReference type="EMBL" id="KAB2344380.1"/>
    </source>
</evidence>
<evidence type="ECO:0000313" key="2">
    <source>
        <dbReference type="Proteomes" id="UP000468735"/>
    </source>
</evidence>
<comment type="caution">
    <text evidence="1">The sequence shown here is derived from an EMBL/GenBank/DDBJ whole genome shotgun (WGS) entry which is preliminary data.</text>
</comment>
<gene>
    <name evidence="1" type="ORF">F8566_31085</name>
</gene>
<reference evidence="1 2" key="1">
    <citation type="submission" date="2019-09" db="EMBL/GenBank/DDBJ databases">
        <title>Actinomadura physcomitrii sp. nov., a novel actinomycete isolated from moss [Physcomitrium sphaericum (Ludw) Fuernr].</title>
        <authorList>
            <person name="Zhuang X."/>
            <person name="Liu C."/>
        </authorList>
    </citation>
    <scope>NUCLEOTIDE SEQUENCE [LARGE SCALE GENOMIC DNA]</scope>
    <source>
        <strain evidence="1 2">HMC1</strain>
    </source>
</reference>
<dbReference type="EMBL" id="WBMT01000016">
    <property type="protein sequence ID" value="KAB2344380.1"/>
    <property type="molecule type" value="Genomic_DNA"/>
</dbReference>
<dbReference type="OrthoDB" id="3537276at2"/>
<accession>A0A6H9YUV1</accession>
<organism evidence="1 2">
    <name type="scientific">Actinomadura rudentiformis</name>
    <dbReference type="NCBI Taxonomy" id="359158"/>
    <lineage>
        <taxon>Bacteria</taxon>
        <taxon>Bacillati</taxon>
        <taxon>Actinomycetota</taxon>
        <taxon>Actinomycetes</taxon>
        <taxon>Streptosporangiales</taxon>
        <taxon>Thermomonosporaceae</taxon>
        <taxon>Actinomadura</taxon>
    </lineage>
</organism>
<proteinExistence type="predicted"/>